<dbReference type="NCBIfam" id="TIGR00344">
    <property type="entry name" value="alaS"/>
    <property type="match status" value="1"/>
</dbReference>
<dbReference type="EC" id="6.1.1.7" evidence="9"/>
<feature type="binding site" evidence="9">
    <location>
        <position position="664"/>
    </location>
    <ligand>
        <name>Zn(2+)</name>
        <dbReference type="ChEBI" id="CHEBI:29105"/>
    </ligand>
</feature>
<keyword evidence="4 9" id="KW-0547">Nucleotide-binding</keyword>
<dbReference type="SMART" id="SM00863">
    <property type="entry name" value="tRNA_SAD"/>
    <property type="match status" value="1"/>
</dbReference>
<evidence type="ECO:0000256" key="1">
    <source>
        <dbReference type="ARBA" id="ARBA00008226"/>
    </source>
</evidence>
<protein>
    <recommendedName>
        <fullName evidence="9">Alanine--tRNA ligase</fullName>
        <ecNumber evidence="9">6.1.1.7</ecNumber>
    </recommendedName>
    <alternativeName>
        <fullName evidence="9">Alanyl-tRNA synthetase</fullName>
        <shortName evidence="9">AlaRS</shortName>
    </alternativeName>
</protein>
<dbReference type="Gene3D" id="3.10.310.40">
    <property type="match status" value="1"/>
</dbReference>
<comment type="similarity">
    <text evidence="1 9">Belongs to the class-II aminoacyl-tRNA synthetase family.</text>
</comment>
<dbReference type="SUPFAM" id="SSF50447">
    <property type="entry name" value="Translation proteins"/>
    <property type="match status" value="1"/>
</dbReference>
<dbReference type="EMBL" id="VGIY01000153">
    <property type="protein sequence ID" value="MBM3317613.1"/>
    <property type="molecule type" value="Genomic_DNA"/>
</dbReference>
<dbReference type="GO" id="GO:0002161">
    <property type="term" value="F:aminoacyl-tRNA deacylase activity"/>
    <property type="evidence" value="ECO:0007669"/>
    <property type="project" value="TreeGrafter"/>
</dbReference>
<dbReference type="SUPFAM" id="SSF101353">
    <property type="entry name" value="Putative anticodon-binding domain of alanyl-tRNA synthetase (AlaRS)"/>
    <property type="match status" value="1"/>
</dbReference>
<organism evidence="11 12">
    <name type="scientific">Eiseniibacteriota bacterium</name>
    <dbReference type="NCBI Taxonomy" id="2212470"/>
    <lineage>
        <taxon>Bacteria</taxon>
        <taxon>Candidatus Eiseniibacteriota</taxon>
    </lineage>
</organism>
<dbReference type="InterPro" id="IPR002318">
    <property type="entry name" value="Ala-tRNA-lgiase_IIc"/>
</dbReference>
<dbReference type="Gene3D" id="3.30.980.10">
    <property type="entry name" value="Threonyl-trna Synthetase, Chain A, domain 2"/>
    <property type="match status" value="1"/>
</dbReference>
<proteinExistence type="inferred from homology"/>
<keyword evidence="9" id="KW-0862">Zinc</keyword>
<dbReference type="InterPro" id="IPR003156">
    <property type="entry name" value="DHHA1_dom"/>
</dbReference>
<dbReference type="FunFam" id="3.10.310.40:FF:000001">
    <property type="entry name" value="Alanine--tRNA ligase"/>
    <property type="match status" value="1"/>
</dbReference>
<dbReference type="InterPro" id="IPR018163">
    <property type="entry name" value="Thr/Ala-tRNA-synth_IIc_edit"/>
</dbReference>
<dbReference type="Pfam" id="PF02272">
    <property type="entry name" value="DHHA1"/>
    <property type="match status" value="1"/>
</dbReference>
<keyword evidence="3 9" id="KW-0436">Ligase</keyword>
<dbReference type="SUPFAM" id="SSF55186">
    <property type="entry name" value="ThrRS/AlaRS common domain"/>
    <property type="match status" value="1"/>
</dbReference>
<dbReference type="PROSITE" id="PS50860">
    <property type="entry name" value="AA_TRNA_LIGASE_II_ALA"/>
    <property type="match status" value="1"/>
</dbReference>
<dbReference type="PANTHER" id="PTHR11777">
    <property type="entry name" value="ALANYL-TRNA SYNTHETASE"/>
    <property type="match status" value="1"/>
</dbReference>
<comment type="caution">
    <text evidence="11">The sequence shown here is derived from an EMBL/GenBank/DDBJ whole genome shotgun (WGS) entry which is preliminary data.</text>
</comment>
<evidence type="ECO:0000256" key="6">
    <source>
        <dbReference type="ARBA" id="ARBA00022884"/>
    </source>
</evidence>
<dbReference type="SUPFAM" id="SSF55681">
    <property type="entry name" value="Class II aaRS and biotin synthetases"/>
    <property type="match status" value="1"/>
</dbReference>
<gene>
    <name evidence="9 11" type="primary">alaS</name>
    <name evidence="11" type="ORF">FJY75_07150</name>
</gene>
<evidence type="ECO:0000256" key="5">
    <source>
        <dbReference type="ARBA" id="ARBA00022840"/>
    </source>
</evidence>
<evidence type="ECO:0000313" key="12">
    <source>
        <dbReference type="Proteomes" id="UP000748308"/>
    </source>
</evidence>
<evidence type="ECO:0000313" key="11">
    <source>
        <dbReference type="EMBL" id="MBM3317613.1"/>
    </source>
</evidence>
<dbReference type="Proteomes" id="UP000748308">
    <property type="component" value="Unassembled WGS sequence"/>
</dbReference>
<feature type="binding site" evidence="9">
    <location>
        <position position="557"/>
    </location>
    <ligand>
        <name>Zn(2+)</name>
        <dbReference type="ChEBI" id="CHEBI:29105"/>
    </ligand>
</feature>
<dbReference type="CDD" id="cd00673">
    <property type="entry name" value="AlaRS_core"/>
    <property type="match status" value="1"/>
</dbReference>
<dbReference type="GO" id="GO:0004813">
    <property type="term" value="F:alanine-tRNA ligase activity"/>
    <property type="evidence" value="ECO:0007669"/>
    <property type="project" value="UniProtKB-UniRule"/>
</dbReference>
<dbReference type="PANTHER" id="PTHR11777:SF9">
    <property type="entry name" value="ALANINE--TRNA LIGASE, CYTOPLASMIC"/>
    <property type="match status" value="1"/>
</dbReference>
<comment type="subcellular location">
    <subcellularLocation>
        <location evidence="9">Cytoplasm</location>
    </subcellularLocation>
</comment>
<dbReference type="Gene3D" id="2.40.30.130">
    <property type="match status" value="1"/>
</dbReference>
<dbReference type="HAMAP" id="MF_00036_B">
    <property type="entry name" value="Ala_tRNA_synth_B"/>
    <property type="match status" value="1"/>
</dbReference>
<comment type="function">
    <text evidence="9">Catalyzes the attachment of alanine to tRNA(Ala) in a two-step reaction: alanine is first activated by ATP to form Ala-AMP and then transferred to the acceptor end of tRNA(Ala). Also edits incorrectly charged Ser-tRNA(Ala) and Gly-tRNA(Ala) via its editing domain.</text>
</comment>
<dbReference type="InterPro" id="IPR018164">
    <property type="entry name" value="Ala-tRNA-synth_IIc_N"/>
</dbReference>
<dbReference type="GO" id="GO:0000049">
    <property type="term" value="F:tRNA binding"/>
    <property type="evidence" value="ECO:0007669"/>
    <property type="project" value="UniProtKB-KW"/>
</dbReference>
<dbReference type="GO" id="GO:0005524">
    <property type="term" value="F:ATP binding"/>
    <property type="evidence" value="ECO:0007669"/>
    <property type="project" value="UniProtKB-UniRule"/>
</dbReference>
<dbReference type="FunFam" id="3.30.980.10:FF:000004">
    <property type="entry name" value="Alanine--tRNA ligase, cytoplasmic"/>
    <property type="match status" value="1"/>
</dbReference>
<dbReference type="InterPro" id="IPR009000">
    <property type="entry name" value="Transl_B-barrel_sf"/>
</dbReference>
<evidence type="ECO:0000256" key="8">
    <source>
        <dbReference type="ARBA" id="ARBA00023146"/>
    </source>
</evidence>
<comment type="catalytic activity">
    <reaction evidence="9">
        <text>tRNA(Ala) + L-alanine + ATP = L-alanyl-tRNA(Ala) + AMP + diphosphate</text>
        <dbReference type="Rhea" id="RHEA:12540"/>
        <dbReference type="Rhea" id="RHEA-COMP:9657"/>
        <dbReference type="Rhea" id="RHEA-COMP:9923"/>
        <dbReference type="ChEBI" id="CHEBI:30616"/>
        <dbReference type="ChEBI" id="CHEBI:33019"/>
        <dbReference type="ChEBI" id="CHEBI:57972"/>
        <dbReference type="ChEBI" id="CHEBI:78442"/>
        <dbReference type="ChEBI" id="CHEBI:78497"/>
        <dbReference type="ChEBI" id="CHEBI:456215"/>
        <dbReference type="EC" id="6.1.1.7"/>
    </reaction>
</comment>
<dbReference type="InterPro" id="IPR018165">
    <property type="entry name" value="Ala-tRNA-synth_IIc_core"/>
</dbReference>
<evidence type="ECO:0000256" key="4">
    <source>
        <dbReference type="ARBA" id="ARBA00022741"/>
    </source>
</evidence>
<keyword evidence="8 9" id="KW-0030">Aminoacyl-tRNA synthetase</keyword>
<dbReference type="InterPro" id="IPR023033">
    <property type="entry name" value="Ala_tRNA_ligase_euk/bac"/>
</dbReference>
<dbReference type="InterPro" id="IPR050058">
    <property type="entry name" value="Ala-tRNA_ligase"/>
</dbReference>
<dbReference type="Gene3D" id="3.30.54.20">
    <property type="match status" value="1"/>
</dbReference>
<feature type="binding site" evidence="9">
    <location>
        <position position="660"/>
    </location>
    <ligand>
        <name>Zn(2+)</name>
        <dbReference type="ChEBI" id="CHEBI:29105"/>
    </ligand>
</feature>
<feature type="domain" description="Alanyl-transfer RNA synthetases family profile" evidence="10">
    <location>
        <begin position="1"/>
        <end position="703"/>
    </location>
</feature>
<evidence type="ECO:0000256" key="3">
    <source>
        <dbReference type="ARBA" id="ARBA00022598"/>
    </source>
</evidence>
<feature type="binding site" evidence="9">
    <location>
        <position position="561"/>
    </location>
    <ligand>
        <name>Zn(2+)</name>
        <dbReference type="ChEBI" id="CHEBI:29105"/>
    </ligand>
</feature>
<keyword evidence="5 9" id="KW-0067">ATP-binding</keyword>
<dbReference type="GO" id="GO:0006419">
    <property type="term" value="P:alanyl-tRNA aminoacylation"/>
    <property type="evidence" value="ECO:0007669"/>
    <property type="project" value="UniProtKB-UniRule"/>
</dbReference>
<evidence type="ECO:0000259" key="10">
    <source>
        <dbReference type="PROSITE" id="PS50860"/>
    </source>
</evidence>
<dbReference type="InterPro" id="IPR018162">
    <property type="entry name" value="Ala-tRNA-ligase_IIc_anticod-bd"/>
</dbReference>
<dbReference type="InterPro" id="IPR045864">
    <property type="entry name" value="aa-tRNA-synth_II/BPL/LPL"/>
</dbReference>
<dbReference type="Gene3D" id="3.30.930.10">
    <property type="entry name" value="Bira Bifunctional Protein, Domain 2"/>
    <property type="match status" value="1"/>
</dbReference>
<dbReference type="Pfam" id="PF01411">
    <property type="entry name" value="tRNA-synt_2c"/>
    <property type="match status" value="1"/>
</dbReference>
<comment type="cofactor">
    <cofactor evidence="9">
        <name>Zn(2+)</name>
        <dbReference type="ChEBI" id="CHEBI:29105"/>
    </cofactor>
    <text evidence="9">Binds 1 zinc ion per subunit.</text>
</comment>
<dbReference type="GO" id="GO:0005829">
    <property type="term" value="C:cytosol"/>
    <property type="evidence" value="ECO:0007669"/>
    <property type="project" value="TreeGrafter"/>
</dbReference>
<keyword evidence="6 9" id="KW-0694">RNA-binding</keyword>
<dbReference type="AlphaFoldDB" id="A0A938BNU6"/>
<evidence type="ECO:0000256" key="2">
    <source>
        <dbReference type="ARBA" id="ARBA00022555"/>
    </source>
</evidence>
<keyword evidence="9" id="KW-0479">Metal-binding</keyword>
<evidence type="ECO:0000256" key="7">
    <source>
        <dbReference type="ARBA" id="ARBA00022917"/>
    </source>
</evidence>
<keyword evidence="7 9" id="KW-0648">Protein biosynthesis</keyword>
<accession>A0A938BNU6</accession>
<name>A0A938BNU6_UNCEI</name>
<comment type="domain">
    <text evidence="9">Consists of three domains; the N-terminal catalytic domain, the editing domain and the C-terminal C-Ala domain. The editing domain removes incorrectly charged amino acids, while the C-Ala domain, along with tRNA(Ala), serves as a bridge to cooperatively bring together the editing and aminoacylation centers thus stimulating deacylation of misacylated tRNAs.</text>
</comment>
<dbReference type="GO" id="GO:0008270">
    <property type="term" value="F:zinc ion binding"/>
    <property type="evidence" value="ECO:0007669"/>
    <property type="project" value="UniProtKB-UniRule"/>
</dbReference>
<sequence>MTANEIRRRFVEFYLARDHKLVPSAPLVPQGDPTLLFTSAGMVQFKQYYSGAAALPFRRAVSVQKCLRVTDIEDVGRTPRHDTFFEMLGHFSFGDYFKREAIAWNWEFFTGVLGLAPERLTASVFQEDDEAYEIWRRSIGLPPERIVRLGAKDNFWGPAGDTGACGPCSELYFDLGPELDPNPDARPGDETNRFVEVGNFVFPQFDRQKDGTDLPLKNRGIDTGIGLERLAMVCQGQTTIFRTDLFWPLIAEAGRLCQVDYAGHEVALHIIADHARALTFALGEGILPANEGRGYVIRRLIRRAAVQAYQLGRREPLLHRLVDPVVAMMRETYPEVEEGRERAALALRAEEERFGETLAQAMGRFDGLLAELGRAGATEVPGPEAFLLHDTYGMPIELVAELAAGRGWAVDRAGFERCLAQQKERSRAAASFSAAGEALAWQRVGGEAHSEFVGYDSESAPASVVRFAPAAGEPARAWVVLDRTPFYGASGGQVGDTGLLRSGGTVLEVLDAQRADAEIRHLVGLETPGAADLLGEAGRAWEAEIDRDRRAQIRRHHTATHLLHAALRRVLGRHVAQAGSLVSPERLRFDFTHFSALTPEEREEVERGVNEAVVADHPVEIRFSTRDEALADGAVALFGEKYDADRVRRVRVAGVSEELCGGTHVSRTGEIGLLLILEEGAVAAGTRRIEAVCGPAALAVLQGMRRDVGHLRRLLGTTLEGAPEKVEQLLAEGARLRKELARARSGEGAGRLDELLAGAEAHGGRRAVVGEVAADSVEALREIGDRVRRQLGSGGGLLAARIGGKTALLALATDDLVEAGALRADELLRAAAAVAGGSGGGKPHMALGGVRDPQRLGEVLDEARRLLSAALERA</sequence>
<keyword evidence="2 9" id="KW-0820">tRNA-binding</keyword>
<dbReference type="PRINTS" id="PR00980">
    <property type="entry name" value="TRNASYNTHALA"/>
</dbReference>
<reference evidence="11" key="1">
    <citation type="submission" date="2019-03" db="EMBL/GenBank/DDBJ databases">
        <title>Lake Tanganyika Metagenome-Assembled Genomes (MAGs).</title>
        <authorList>
            <person name="Tran P."/>
        </authorList>
    </citation>
    <scope>NUCLEOTIDE SEQUENCE</scope>
    <source>
        <strain evidence="11">M_DeepCast_400m_m2_100</strain>
    </source>
</reference>
<dbReference type="InterPro" id="IPR012947">
    <property type="entry name" value="tRNA_SAD"/>
</dbReference>
<keyword evidence="9" id="KW-0963">Cytoplasm</keyword>
<dbReference type="Pfam" id="PF07973">
    <property type="entry name" value="tRNA_SAD"/>
    <property type="match status" value="1"/>
</dbReference>
<evidence type="ECO:0000256" key="9">
    <source>
        <dbReference type="HAMAP-Rule" id="MF_00036"/>
    </source>
</evidence>